<dbReference type="Gene3D" id="3.30.465.10">
    <property type="match status" value="1"/>
</dbReference>
<sequence>MGGNIAENAGGARAVKYGVTKDMY</sequence>
<accession>A0ABT8D2T7</accession>
<proteinExistence type="predicted"/>
<evidence type="ECO:0000313" key="1">
    <source>
        <dbReference type="EMBL" id="MDN3710226.1"/>
    </source>
</evidence>
<gene>
    <name evidence="1" type="ORF">QW060_25515</name>
</gene>
<keyword evidence="2" id="KW-1185">Reference proteome</keyword>
<dbReference type="InterPro" id="IPR036318">
    <property type="entry name" value="FAD-bd_PCMH-like_sf"/>
</dbReference>
<dbReference type="EMBL" id="JAUFQU010000078">
    <property type="protein sequence ID" value="MDN3710226.1"/>
    <property type="molecule type" value="Genomic_DNA"/>
</dbReference>
<dbReference type="InterPro" id="IPR016169">
    <property type="entry name" value="FAD-bd_PCMH_sub2"/>
</dbReference>
<reference evidence="2" key="1">
    <citation type="journal article" date="2019" name="Int. J. Syst. Evol. Microbiol.">
        <title>The Global Catalogue of Microorganisms (GCM) 10K type strain sequencing project: providing services to taxonomists for standard genome sequencing and annotation.</title>
        <authorList>
            <consortium name="The Broad Institute Genomics Platform"/>
            <consortium name="The Broad Institute Genome Sequencing Center for Infectious Disease"/>
            <person name="Wu L."/>
            <person name="Ma J."/>
        </authorList>
    </citation>
    <scope>NUCLEOTIDE SEQUENCE [LARGE SCALE GENOMIC DNA]</scope>
    <source>
        <strain evidence="2">CECT 7184</strain>
    </source>
</reference>
<dbReference type="RefSeq" id="WP_290365462.1">
    <property type="nucleotide sequence ID" value="NZ_JAUFQU010000078.1"/>
</dbReference>
<protein>
    <submittedName>
        <fullName evidence="1">Uncharacterized protein</fullName>
    </submittedName>
</protein>
<dbReference type="Proteomes" id="UP001242368">
    <property type="component" value="Unassembled WGS sequence"/>
</dbReference>
<dbReference type="SUPFAM" id="SSF56176">
    <property type="entry name" value="FAD-binding/transporter-associated domain-like"/>
    <property type="match status" value="1"/>
</dbReference>
<comment type="caution">
    <text evidence="1">The sequence shown here is derived from an EMBL/GenBank/DDBJ whole genome shotgun (WGS) entry which is preliminary data.</text>
</comment>
<evidence type="ECO:0000313" key="2">
    <source>
        <dbReference type="Proteomes" id="UP001242368"/>
    </source>
</evidence>
<name>A0ABT8D2T7_9FLAO</name>
<organism evidence="1 2">
    <name type="scientific">Paenimyroides ceti</name>
    <dbReference type="NCBI Taxonomy" id="395087"/>
    <lineage>
        <taxon>Bacteria</taxon>
        <taxon>Pseudomonadati</taxon>
        <taxon>Bacteroidota</taxon>
        <taxon>Flavobacteriia</taxon>
        <taxon>Flavobacteriales</taxon>
        <taxon>Flavobacteriaceae</taxon>
        <taxon>Paenimyroides</taxon>
    </lineage>
</organism>